<feature type="domain" description="DUF4211" evidence="2">
    <location>
        <begin position="424"/>
        <end position="553"/>
    </location>
</feature>
<feature type="compositionally biased region" description="Polar residues" evidence="1">
    <location>
        <begin position="27"/>
        <end position="36"/>
    </location>
</feature>
<dbReference type="GO" id="GO:0005634">
    <property type="term" value="C:nucleus"/>
    <property type="evidence" value="ECO:0007669"/>
    <property type="project" value="TreeGrafter"/>
</dbReference>
<feature type="compositionally biased region" description="Basic residues" evidence="1">
    <location>
        <begin position="1"/>
        <end position="11"/>
    </location>
</feature>
<feature type="compositionally biased region" description="Acidic residues" evidence="1">
    <location>
        <begin position="267"/>
        <end position="276"/>
    </location>
</feature>
<sequence length="697" mass="79047">MAGAKEKKKQSRLAFTPIEDLPPSPRATESSKSAFTPSRLRYSNPFTGKATVKGQLQLEDYVRDLRSPAAGDKQGALRDNGQGSSDVDVKPRDTASNSERIQNYTASIALDDGSSDDEVIRPSKRRRITGDNANDNEPNQGSRQSSLSPAEELRLREDDDTYADSKMGRRPTKKTQQRRSQRLIASSPMEIKSHRNALKIDLSNLGEPEESDAGELASPGTHRKGRGLCRKRKSPSVVELEDPDDAITSPTPKRQKTNNQVNQKAGDEEEASDEDVVAFTPSRRSSMKSSQKSGDKDDGQKTPKTPKRNSEQDEQDLEEDLEDLRDTVVRERRTRGSAVNSARSNLQKHLETLRRRRAGEKIEEDTSEQELEEEEQEESGPQQQRYDTARLDWGLYFGVPDIVDSDDGSIIEPNDDLDADDSSFVEDDGELGVPVNVPFEFSRHRTKSTRDCFRDVIEWMVHSKLNPAFHRDDDVYQFAFKKVSDEVVGRAGSQLMSSVWNVNFVNTLRARPHLEVTGHPTDVGRSCDACNRSGHPASSDLKFSGKPYSEETLEPLYESDSESNTDDDSDTSDENSNKPDRDREGRILPSEEKHFYLGRTCKSNAVLTHTLIHWRFHLYEWVIDYLNVKEELLSNPQKSLDREKLSAKKRTKYANKVVDRMDEEGEVQRLWTDFHQTLRTVREIKVCFLFHLCRMSC</sequence>
<feature type="compositionally biased region" description="Polar residues" evidence="1">
    <location>
        <begin position="131"/>
        <end position="148"/>
    </location>
</feature>
<organism evidence="3 4">
    <name type="scientific">Talaromyces stipitatus (strain ATCC 10500 / CBS 375.48 / QM 6759 / NRRL 1006)</name>
    <name type="common">Penicillium stipitatum</name>
    <dbReference type="NCBI Taxonomy" id="441959"/>
    <lineage>
        <taxon>Eukaryota</taxon>
        <taxon>Fungi</taxon>
        <taxon>Dikarya</taxon>
        <taxon>Ascomycota</taxon>
        <taxon>Pezizomycotina</taxon>
        <taxon>Eurotiomycetes</taxon>
        <taxon>Eurotiomycetidae</taxon>
        <taxon>Eurotiales</taxon>
        <taxon>Trichocomaceae</taxon>
        <taxon>Talaromyces</taxon>
        <taxon>Talaromyces sect. Talaromyces</taxon>
    </lineage>
</organism>
<dbReference type="eggNOG" id="ENOG502S7B9">
    <property type="taxonomic scope" value="Eukaryota"/>
</dbReference>
<feature type="compositionally biased region" description="Basic residues" evidence="1">
    <location>
        <begin position="221"/>
        <end position="234"/>
    </location>
</feature>
<dbReference type="EMBL" id="EQ962657">
    <property type="protein sequence ID" value="EED14907.1"/>
    <property type="molecule type" value="Genomic_DNA"/>
</dbReference>
<dbReference type="PANTHER" id="PTHR14689">
    <property type="entry name" value="PHORBOL-ESTER_DAG-TYPE DOMAIN-CONTAINING PROTEIN"/>
    <property type="match status" value="1"/>
</dbReference>
<proteinExistence type="predicted"/>
<reference evidence="4" key="1">
    <citation type="journal article" date="2015" name="Genome Announc.">
        <title>Genome sequence of the AIDS-associated pathogen Penicillium marneffei (ATCC18224) and its near taxonomic relative Talaromyces stipitatus (ATCC10500).</title>
        <authorList>
            <person name="Nierman W.C."/>
            <person name="Fedorova-Abrams N.D."/>
            <person name="Andrianopoulos A."/>
        </authorList>
    </citation>
    <scope>NUCLEOTIDE SEQUENCE [LARGE SCALE GENOMIC DNA]</scope>
    <source>
        <strain evidence="4">ATCC 10500 / CBS 375.48 / QM 6759 / NRRL 1006</strain>
    </source>
</reference>
<dbReference type="Proteomes" id="UP000001745">
    <property type="component" value="Unassembled WGS sequence"/>
</dbReference>
<dbReference type="STRING" id="441959.B8MKQ8"/>
<dbReference type="InterPro" id="IPR025451">
    <property type="entry name" value="DUF4211"/>
</dbReference>
<dbReference type="GeneID" id="8097885"/>
<feature type="compositionally biased region" description="Basic residues" evidence="1">
    <location>
        <begin position="168"/>
        <end position="181"/>
    </location>
</feature>
<feature type="compositionally biased region" description="Low complexity" evidence="1">
    <location>
        <begin position="282"/>
        <end position="292"/>
    </location>
</feature>
<feature type="compositionally biased region" description="Polar residues" evidence="1">
    <location>
        <begin position="248"/>
        <end position="263"/>
    </location>
</feature>
<feature type="compositionally biased region" description="Polar residues" evidence="1">
    <location>
        <begin position="94"/>
        <end position="106"/>
    </location>
</feature>
<dbReference type="OrthoDB" id="21499at2759"/>
<dbReference type="Pfam" id="PF13926">
    <property type="entry name" value="DUF4211"/>
    <property type="match status" value="1"/>
</dbReference>
<dbReference type="AlphaFoldDB" id="B8MKQ8"/>
<dbReference type="InParanoid" id="B8MKQ8"/>
<dbReference type="RefSeq" id="XP_002484860.1">
    <property type="nucleotide sequence ID" value="XM_002484815.1"/>
</dbReference>
<feature type="compositionally biased region" description="Acidic residues" evidence="1">
    <location>
        <begin position="362"/>
        <end position="378"/>
    </location>
</feature>
<accession>B8MKQ8</accession>
<feature type="region of interest" description="Disordered" evidence="1">
    <location>
        <begin position="1"/>
        <end position="385"/>
    </location>
</feature>
<protein>
    <recommendedName>
        <fullName evidence="2">DUF4211 domain-containing protein</fullName>
    </recommendedName>
</protein>
<evidence type="ECO:0000256" key="1">
    <source>
        <dbReference type="SAM" id="MobiDB-lite"/>
    </source>
</evidence>
<feature type="compositionally biased region" description="Acidic residues" evidence="1">
    <location>
        <begin position="312"/>
        <end position="323"/>
    </location>
</feature>
<gene>
    <name evidence="3" type="ORF">TSTA_043770</name>
</gene>
<evidence type="ECO:0000313" key="3">
    <source>
        <dbReference type="EMBL" id="EED14907.1"/>
    </source>
</evidence>
<dbReference type="PANTHER" id="PTHR14689:SF0">
    <property type="entry name" value="COILED-COIL DOMAIN-CONTAINING PROTEIN 82"/>
    <property type="match status" value="1"/>
</dbReference>
<evidence type="ECO:0000259" key="2">
    <source>
        <dbReference type="Pfam" id="PF13926"/>
    </source>
</evidence>
<feature type="region of interest" description="Disordered" evidence="1">
    <location>
        <begin position="554"/>
        <end position="589"/>
    </location>
</feature>
<dbReference type="PhylomeDB" id="B8MKQ8"/>
<feature type="compositionally biased region" description="Basic and acidic residues" evidence="1">
    <location>
        <begin position="575"/>
        <end position="589"/>
    </location>
</feature>
<keyword evidence="4" id="KW-1185">Reference proteome</keyword>
<name>B8MKQ8_TALSN</name>
<dbReference type="VEuPathDB" id="FungiDB:TSTA_043770"/>
<evidence type="ECO:0000313" key="4">
    <source>
        <dbReference type="Proteomes" id="UP000001745"/>
    </source>
</evidence>
<feature type="compositionally biased region" description="Polar residues" evidence="1">
    <location>
        <begin position="337"/>
        <end position="347"/>
    </location>
</feature>
<feature type="compositionally biased region" description="Acidic residues" evidence="1">
    <location>
        <begin position="554"/>
        <end position="573"/>
    </location>
</feature>